<proteinExistence type="predicted"/>
<organism evidence="1 2">
    <name type="scientific">Halorussus caseinilyticus</name>
    <dbReference type="NCBI Taxonomy" id="3034025"/>
    <lineage>
        <taxon>Archaea</taxon>
        <taxon>Methanobacteriati</taxon>
        <taxon>Methanobacteriota</taxon>
        <taxon>Stenosarchaea group</taxon>
        <taxon>Halobacteria</taxon>
        <taxon>Halobacteriales</taxon>
        <taxon>Haladaptataceae</taxon>
        <taxon>Halorussus</taxon>
    </lineage>
</organism>
<dbReference type="GeneID" id="79305305"/>
<reference evidence="1 2" key="1">
    <citation type="journal article" date="2019" name="Int. J. Syst. Evol. Microbiol.">
        <title>The Global Catalogue of Microorganisms (GCM) 10K type strain sequencing project: providing services to taxonomists for standard genome sequencing and annotation.</title>
        <authorList>
            <consortium name="The Broad Institute Genomics Platform"/>
            <consortium name="The Broad Institute Genome Sequencing Center for Infectious Disease"/>
            <person name="Wu L."/>
            <person name="Ma J."/>
        </authorList>
    </citation>
    <scope>NUCLEOTIDE SEQUENCE [LARGE SCALE GENOMIC DNA]</scope>
    <source>
        <strain evidence="1 2">DT72</strain>
    </source>
</reference>
<dbReference type="Proteomes" id="UP001596407">
    <property type="component" value="Unassembled WGS sequence"/>
</dbReference>
<evidence type="ECO:0000313" key="2">
    <source>
        <dbReference type="Proteomes" id="UP001596407"/>
    </source>
</evidence>
<comment type="caution">
    <text evidence="1">The sequence shown here is derived from an EMBL/GenBank/DDBJ whole genome shotgun (WGS) entry which is preliminary data.</text>
</comment>
<dbReference type="RefSeq" id="WP_276282542.1">
    <property type="nucleotide sequence ID" value="NZ_CP119810.1"/>
</dbReference>
<keyword evidence="2" id="KW-1185">Reference proteome</keyword>
<evidence type="ECO:0000313" key="1">
    <source>
        <dbReference type="EMBL" id="MFC7078871.1"/>
    </source>
</evidence>
<name>A0ABD5WEN4_9EURY</name>
<sequence>MAPSRPTVFTVDEYDALEFDAVLVRERSVVCLDGTETVRVVPLNKVNHVDADPETMLVERELPESFYGGGEYGFVDLDEYPELEQHLEELDAEEY</sequence>
<dbReference type="EMBL" id="JBHSZH010000001">
    <property type="protein sequence ID" value="MFC7078871.1"/>
    <property type="molecule type" value="Genomic_DNA"/>
</dbReference>
<accession>A0ABD5WEN4</accession>
<gene>
    <name evidence="1" type="ORF">ACFQJ6_00720</name>
</gene>
<protein>
    <submittedName>
        <fullName evidence="1">Uncharacterized protein</fullName>
    </submittedName>
</protein>
<dbReference type="AlphaFoldDB" id="A0ABD5WEN4"/>